<organism evidence="6 7">
    <name type="scientific">Parasitella parasitica</name>
    <dbReference type="NCBI Taxonomy" id="35722"/>
    <lineage>
        <taxon>Eukaryota</taxon>
        <taxon>Fungi</taxon>
        <taxon>Fungi incertae sedis</taxon>
        <taxon>Mucoromycota</taxon>
        <taxon>Mucoromycotina</taxon>
        <taxon>Mucoromycetes</taxon>
        <taxon>Mucorales</taxon>
        <taxon>Mucorineae</taxon>
        <taxon>Mucoraceae</taxon>
        <taxon>Parasitella</taxon>
    </lineage>
</organism>
<dbReference type="InterPro" id="IPR016039">
    <property type="entry name" value="Thiolase-like"/>
</dbReference>
<dbReference type="Pfam" id="PF02803">
    <property type="entry name" value="Thiolase_C"/>
    <property type="match status" value="1"/>
</dbReference>
<evidence type="ECO:0000256" key="2">
    <source>
        <dbReference type="ARBA" id="ARBA00012705"/>
    </source>
</evidence>
<sequence length="168" mass="18536">MVLPRESLLKSAPLSTALLVISQDDYAIDTCRRAQTAYVLGLYKEEIASVADNSGRGQPSHNVEQDGDMLKLNQDKLRAVTLLLYDCGIWALHDVSCVPKAGPMPEDIEFYEINKEFSVFACINSRLLKLDKDPVNIWDATVGMSHPQGSSGCHNHCHTNFCLEARGG</sequence>
<dbReference type="InterPro" id="IPR020617">
    <property type="entry name" value="Thiolase_C"/>
</dbReference>
<gene>
    <name evidence="6" type="primary">PARPA_06533.1 scaffold 22734</name>
</gene>
<evidence type="ECO:0000256" key="3">
    <source>
        <dbReference type="ARBA" id="ARBA00022679"/>
    </source>
</evidence>
<name>A0A0B7N595_9FUNG</name>
<dbReference type="Proteomes" id="UP000054107">
    <property type="component" value="Unassembled WGS sequence"/>
</dbReference>
<dbReference type="PANTHER" id="PTHR18919:SF165">
    <property type="entry name" value="ACETYL-COA ACETYLTRANSFERASE"/>
    <property type="match status" value="1"/>
</dbReference>
<evidence type="ECO:0000259" key="5">
    <source>
        <dbReference type="Pfam" id="PF02803"/>
    </source>
</evidence>
<comment type="similarity">
    <text evidence="1">Belongs to the thiolase-like superfamily. Thiolase family.</text>
</comment>
<dbReference type="EC" id="2.3.1.9" evidence="2"/>
<dbReference type="PANTHER" id="PTHR18919">
    <property type="entry name" value="ACETYL-COA C-ACYLTRANSFERASE"/>
    <property type="match status" value="1"/>
</dbReference>
<evidence type="ECO:0000256" key="4">
    <source>
        <dbReference type="ARBA" id="ARBA00023315"/>
    </source>
</evidence>
<evidence type="ECO:0000313" key="6">
    <source>
        <dbReference type="EMBL" id="CEP12562.1"/>
    </source>
</evidence>
<reference evidence="6 7" key="1">
    <citation type="submission" date="2014-09" db="EMBL/GenBank/DDBJ databases">
        <authorList>
            <person name="Ellenberger Sabrina"/>
        </authorList>
    </citation>
    <scope>NUCLEOTIDE SEQUENCE [LARGE SCALE GENOMIC DNA]</scope>
    <source>
        <strain evidence="6 7">CBS 412.66</strain>
    </source>
</reference>
<accession>A0A0B7N595</accession>
<protein>
    <recommendedName>
        <fullName evidence="2">acetyl-CoA C-acetyltransferase</fullName>
        <ecNumber evidence="2">2.3.1.9</ecNumber>
    </recommendedName>
</protein>
<dbReference type="STRING" id="35722.A0A0B7N595"/>
<dbReference type="AlphaFoldDB" id="A0A0B7N595"/>
<dbReference type="GO" id="GO:0005739">
    <property type="term" value="C:mitochondrion"/>
    <property type="evidence" value="ECO:0007669"/>
    <property type="project" value="TreeGrafter"/>
</dbReference>
<feature type="domain" description="Thiolase C-terminal" evidence="5">
    <location>
        <begin position="97"/>
        <end position="167"/>
    </location>
</feature>
<dbReference type="GO" id="GO:0006635">
    <property type="term" value="P:fatty acid beta-oxidation"/>
    <property type="evidence" value="ECO:0007669"/>
    <property type="project" value="TreeGrafter"/>
</dbReference>
<keyword evidence="7" id="KW-1185">Reference proteome</keyword>
<evidence type="ECO:0000256" key="1">
    <source>
        <dbReference type="ARBA" id="ARBA00010982"/>
    </source>
</evidence>
<keyword evidence="3" id="KW-0808">Transferase</keyword>
<evidence type="ECO:0000313" key="7">
    <source>
        <dbReference type="Proteomes" id="UP000054107"/>
    </source>
</evidence>
<dbReference type="EMBL" id="LN728061">
    <property type="protein sequence ID" value="CEP12562.1"/>
    <property type="molecule type" value="Genomic_DNA"/>
</dbReference>
<dbReference type="GO" id="GO:0003985">
    <property type="term" value="F:acetyl-CoA C-acetyltransferase activity"/>
    <property type="evidence" value="ECO:0007669"/>
    <property type="project" value="UniProtKB-EC"/>
</dbReference>
<dbReference type="GO" id="GO:0006696">
    <property type="term" value="P:ergosterol biosynthetic process"/>
    <property type="evidence" value="ECO:0007669"/>
    <property type="project" value="TreeGrafter"/>
</dbReference>
<dbReference type="SUPFAM" id="SSF53901">
    <property type="entry name" value="Thiolase-like"/>
    <property type="match status" value="1"/>
</dbReference>
<dbReference type="Gene3D" id="3.40.47.10">
    <property type="match status" value="1"/>
</dbReference>
<proteinExistence type="inferred from homology"/>
<keyword evidence="4" id="KW-0012">Acyltransferase</keyword>